<dbReference type="PROSITE" id="PS50041">
    <property type="entry name" value="C_TYPE_LECTIN_2"/>
    <property type="match status" value="1"/>
</dbReference>
<keyword evidence="5 10" id="KW-1133">Transmembrane helix</keyword>
<dbReference type="InterPro" id="IPR016187">
    <property type="entry name" value="CTDL_fold"/>
</dbReference>
<dbReference type="InterPro" id="IPR016186">
    <property type="entry name" value="C-type_lectin-like/link_sf"/>
</dbReference>
<evidence type="ECO:0000256" key="7">
    <source>
        <dbReference type="ARBA" id="ARBA00023180"/>
    </source>
</evidence>
<keyword evidence="7" id="KW-0325">Glycoprotein</keyword>
<dbReference type="EMBL" id="JABWUV010000003">
    <property type="protein sequence ID" value="KAF6368844.1"/>
    <property type="molecule type" value="Genomic_DNA"/>
</dbReference>
<evidence type="ECO:0000256" key="9">
    <source>
        <dbReference type="ARBA" id="ARBA00041489"/>
    </source>
</evidence>
<keyword evidence="2 10" id="KW-0812">Transmembrane</keyword>
<sequence length="181" mass="20802">MSSFQSTPWRLISGVLGVTCLVLMATLGIVLKNALTKQSIQPTPSPGPTTMEPQKGSGGYFCQEKWIGYQCKCYFISNEKKTWAESRNFCASQNSSLLQLKNKDDLQQFIQYSRRFYWIGISYSDQHHAWLWEDGSAFSKDLFAFTERVNAGNCMMYNSPNTVLQEHCTDENYYICKKQHI</sequence>
<keyword evidence="6 10" id="KW-0472">Membrane</keyword>
<dbReference type="SMART" id="SM00034">
    <property type="entry name" value="CLECT"/>
    <property type="match status" value="1"/>
</dbReference>
<keyword evidence="3 12" id="KW-0430">Lectin</keyword>
<evidence type="ECO:0000256" key="10">
    <source>
        <dbReference type="SAM" id="Phobius"/>
    </source>
</evidence>
<dbReference type="InterPro" id="IPR033992">
    <property type="entry name" value="NKR-like_CTLD"/>
</dbReference>
<dbReference type="PANTHER" id="PTHR22800:SF252">
    <property type="entry name" value="NATURAL KILLER CELLS ANTIGEN CD94"/>
    <property type="match status" value="1"/>
</dbReference>
<dbReference type="AlphaFoldDB" id="A0A7J7Z3W6"/>
<dbReference type="SUPFAM" id="SSF56436">
    <property type="entry name" value="C-type lectin-like"/>
    <property type="match status" value="1"/>
</dbReference>
<evidence type="ECO:0000256" key="5">
    <source>
        <dbReference type="ARBA" id="ARBA00022989"/>
    </source>
</evidence>
<evidence type="ECO:0000256" key="4">
    <source>
        <dbReference type="ARBA" id="ARBA00022968"/>
    </source>
</evidence>
<evidence type="ECO:0000313" key="13">
    <source>
        <dbReference type="Proteomes" id="UP000527355"/>
    </source>
</evidence>
<feature type="domain" description="C-type lectin" evidence="11">
    <location>
        <begin position="69"/>
        <end position="177"/>
    </location>
</feature>
<evidence type="ECO:0000313" key="12">
    <source>
        <dbReference type="EMBL" id="KAF6368844.1"/>
    </source>
</evidence>
<reference evidence="12 13" key="1">
    <citation type="journal article" date="2020" name="Nature">
        <title>Six reference-quality genomes reveal evolution of bat adaptations.</title>
        <authorList>
            <person name="Jebb D."/>
            <person name="Huang Z."/>
            <person name="Pippel M."/>
            <person name="Hughes G.M."/>
            <person name="Lavrichenko K."/>
            <person name="Devanna P."/>
            <person name="Winkler S."/>
            <person name="Jermiin L.S."/>
            <person name="Skirmuntt E.C."/>
            <person name="Katzourakis A."/>
            <person name="Burkitt-Gray L."/>
            <person name="Ray D.A."/>
            <person name="Sullivan K.A.M."/>
            <person name="Roscito J.G."/>
            <person name="Kirilenko B.M."/>
            <person name="Davalos L.M."/>
            <person name="Corthals A.P."/>
            <person name="Power M.L."/>
            <person name="Jones G."/>
            <person name="Ransome R.D."/>
            <person name="Dechmann D.K.N."/>
            <person name="Locatelli A.G."/>
            <person name="Puechmaille S.J."/>
            <person name="Fedrigo O."/>
            <person name="Jarvis E.D."/>
            <person name="Hiller M."/>
            <person name="Vernes S.C."/>
            <person name="Myers E.W."/>
            <person name="Teeling E.C."/>
        </authorList>
    </citation>
    <scope>NUCLEOTIDE SEQUENCE [LARGE SCALE GENOMIC DNA]</scope>
    <source>
        <strain evidence="12">MMyoMyo1</strain>
        <tissue evidence="12">Flight muscle</tissue>
    </source>
</reference>
<dbReference type="Gene3D" id="3.10.100.10">
    <property type="entry name" value="Mannose-Binding Protein A, subunit A"/>
    <property type="match status" value="1"/>
</dbReference>
<dbReference type="VEuPathDB" id="HostDB:LOC118652014"/>
<evidence type="ECO:0000256" key="6">
    <source>
        <dbReference type="ARBA" id="ARBA00023136"/>
    </source>
</evidence>
<gene>
    <name evidence="12" type="ORF">mMyoMyo1_007436</name>
</gene>
<evidence type="ECO:0000256" key="8">
    <source>
        <dbReference type="ARBA" id="ARBA00041193"/>
    </source>
</evidence>
<keyword evidence="12" id="KW-0675">Receptor</keyword>
<dbReference type="Proteomes" id="UP000527355">
    <property type="component" value="Unassembled WGS sequence"/>
</dbReference>
<comment type="caution">
    <text evidence="12">The sequence shown here is derived from an EMBL/GenBank/DDBJ whole genome shotgun (WGS) entry which is preliminary data.</text>
</comment>
<keyword evidence="13" id="KW-1185">Reference proteome</keyword>
<organism evidence="12 13">
    <name type="scientific">Myotis myotis</name>
    <name type="common">Greater mouse-eared bat</name>
    <name type="synonym">Vespertilio myotis</name>
    <dbReference type="NCBI Taxonomy" id="51298"/>
    <lineage>
        <taxon>Eukaryota</taxon>
        <taxon>Metazoa</taxon>
        <taxon>Chordata</taxon>
        <taxon>Craniata</taxon>
        <taxon>Vertebrata</taxon>
        <taxon>Euteleostomi</taxon>
        <taxon>Mammalia</taxon>
        <taxon>Eutheria</taxon>
        <taxon>Laurasiatheria</taxon>
        <taxon>Chiroptera</taxon>
        <taxon>Yangochiroptera</taxon>
        <taxon>Vespertilionidae</taxon>
        <taxon>Myotis</taxon>
    </lineage>
</organism>
<dbReference type="GO" id="GO:0030246">
    <property type="term" value="F:carbohydrate binding"/>
    <property type="evidence" value="ECO:0007669"/>
    <property type="project" value="UniProtKB-KW"/>
</dbReference>
<dbReference type="PANTHER" id="PTHR22800">
    <property type="entry name" value="C-TYPE LECTIN PROTEINS"/>
    <property type="match status" value="1"/>
</dbReference>
<dbReference type="GO" id="GO:0045954">
    <property type="term" value="P:positive regulation of natural killer cell mediated cytotoxicity"/>
    <property type="evidence" value="ECO:0007669"/>
    <property type="project" value="TreeGrafter"/>
</dbReference>
<dbReference type="GO" id="GO:0002223">
    <property type="term" value="P:stimulatory C-type lectin receptor signaling pathway"/>
    <property type="evidence" value="ECO:0007669"/>
    <property type="project" value="TreeGrafter"/>
</dbReference>
<protein>
    <recommendedName>
        <fullName evidence="8">Natural killer cells antigen CD94</fullName>
    </recommendedName>
    <alternativeName>
        <fullName evidence="9">Killer cell lectin-like receptor subfamily D member 1</fullName>
    </alternativeName>
</protein>
<name>A0A7J7Z3W6_MYOMY</name>
<comment type="subcellular location">
    <subcellularLocation>
        <location evidence="1">Membrane</location>
        <topology evidence="1">Single-pass type II membrane protein</topology>
    </subcellularLocation>
</comment>
<dbReference type="GO" id="GO:0016020">
    <property type="term" value="C:membrane"/>
    <property type="evidence" value="ECO:0007669"/>
    <property type="project" value="UniProtKB-SubCell"/>
</dbReference>
<evidence type="ECO:0000256" key="3">
    <source>
        <dbReference type="ARBA" id="ARBA00022734"/>
    </source>
</evidence>
<evidence type="ECO:0000259" key="11">
    <source>
        <dbReference type="PROSITE" id="PS50041"/>
    </source>
</evidence>
<accession>A0A7J7Z3W6</accession>
<evidence type="ECO:0000256" key="2">
    <source>
        <dbReference type="ARBA" id="ARBA00022692"/>
    </source>
</evidence>
<evidence type="ECO:0000256" key="1">
    <source>
        <dbReference type="ARBA" id="ARBA00004606"/>
    </source>
</evidence>
<feature type="transmembrane region" description="Helical" evidence="10">
    <location>
        <begin position="12"/>
        <end position="31"/>
    </location>
</feature>
<dbReference type="InterPro" id="IPR001304">
    <property type="entry name" value="C-type_lectin-like"/>
</dbReference>
<dbReference type="CDD" id="cd03593">
    <property type="entry name" value="CLECT_NK_receptors_like"/>
    <property type="match status" value="1"/>
</dbReference>
<keyword evidence="4" id="KW-0735">Signal-anchor</keyword>
<dbReference type="Pfam" id="PF00059">
    <property type="entry name" value="Lectin_C"/>
    <property type="match status" value="1"/>
</dbReference>
<dbReference type="InterPro" id="IPR050919">
    <property type="entry name" value="NKG2/CD94_NK_receptors"/>
</dbReference>
<proteinExistence type="predicted"/>